<evidence type="ECO:0000313" key="4">
    <source>
        <dbReference type="Proteomes" id="UP000318294"/>
    </source>
</evidence>
<keyword evidence="4" id="KW-1185">Reference proteome</keyword>
<evidence type="ECO:0000256" key="1">
    <source>
        <dbReference type="SAM" id="MobiDB-lite"/>
    </source>
</evidence>
<organism evidence="3 4">
    <name type="scientific">Tepidimonas charontis</name>
    <dbReference type="NCBI Taxonomy" id="2267262"/>
    <lineage>
        <taxon>Bacteria</taxon>
        <taxon>Pseudomonadati</taxon>
        <taxon>Pseudomonadota</taxon>
        <taxon>Betaproteobacteria</taxon>
        <taxon>Burkholderiales</taxon>
        <taxon>Tepidimonas</taxon>
    </lineage>
</organism>
<dbReference type="EMBL" id="VJON01000011">
    <property type="protein sequence ID" value="TSE35034.1"/>
    <property type="molecule type" value="Genomic_DNA"/>
</dbReference>
<dbReference type="Proteomes" id="UP000318294">
    <property type="component" value="Unassembled WGS sequence"/>
</dbReference>
<name>A0A554XGS9_9BURK</name>
<evidence type="ECO:0000259" key="2">
    <source>
        <dbReference type="Pfam" id="PF05598"/>
    </source>
</evidence>
<sequence length="243" mass="27322">MFSYISLEERVPQTHPLRKLRAAVVALLATMNREFDAVYARRGRPSVPPGMLDALLLQILFSIRSERQLVEAIEYNLLYRWFVGLNIEDKVWGHCPFSAPTASGSSTKTWPAPFSSGSSTHRRLGKLEQRRTLQCGWHADRGLGLTQKFQGQAVPRAPALEQHMQLGCLALPRLDYRSITPSRGGAAGRRCAALGRERHGTTPTPADCPRFPGSRAGSARRWRAAACRRRGRQPLRTPHRHRR</sequence>
<feature type="region of interest" description="Disordered" evidence="1">
    <location>
        <begin position="101"/>
        <end position="123"/>
    </location>
</feature>
<feature type="compositionally biased region" description="Polar residues" evidence="1">
    <location>
        <begin position="101"/>
        <end position="119"/>
    </location>
</feature>
<dbReference type="PANTHER" id="PTHR35604">
    <property type="entry name" value="TRANSPOSASE INSH FOR INSERTION SEQUENCE ELEMENT IS5A-RELATED"/>
    <property type="match status" value="1"/>
</dbReference>
<proteinExistence type="predicted"/>
<protein>
    <recommendedName>
        <fullName evidence="2">Transposase InsH N-terminal domain-containing protein</fullName>
    </recommendedName>
</protein>
<dbReference type="AlphaFoldDB" id="A0A554XGS9"/>
<comment type="caution">
    <text evidence="3">The sequence shown here is derived from an EMBL/GenBank/DDBJ whole genome shotgun (WGS) entry which is preliminary data.</text>
</comment>
<gene>
    <name evidence="3" type="ORF">Tchar_00965</name>
</gene>
<feature type="region of interest" description="Disordered" evidence="1">
    <location>
        <begin position="196"/>
        <end position="220"/>
    </location>
</feature>
<reference evidence="3 4" key="1">
    <citation type="submission" date="2019-07" db="EMBL/GenBank/DDBJ databases">
        <title>Tepidimonas charontis SPSP-6 draft genome.</title>
        <authorList>
            <person name="Da Costa M.S."/>
            <person name="Froufe H.J.C."/>
            <person name="Egas C."/>
            <person name="Albuquerque L."/>
        </authorList>
    </citation>
    <scope>NUCLEOTIDE SEQUENCE [LARGE SCALE GENOMIC DNA]</scope>
    <source>
        <strain evidence="3 4">SPSP-6</strain>
    </source>
</reference>
<dbReference type="PANTHER" id="PTHR35604:SF2">
    <property type="entry name" value="TRANSPOSASE INSH FOR INSERTION SEQUENCE ELEMENT IS5A-RELATED"/>
    <property type="match status" value="1"/>
</dbReference>
<accession>A0A554XGS9</accession>
<evidence type="ECO:0000313" key="3">
    <source>
        <dbReference type="EMBL" id="TSE35034.1"/>
    </source>
</evidence>
<dbReference type="InterPro" id="IPR008490">
    <property type="entry name" value="Transposase_InsH_N"/>
</dbReference>
<feature type="domain" description="Transposase InsH N-terminal" evidence="2">
    <location>
        <begin position="6"/>
        <end position="94"/>
    </location>
</feature>
<dbReference type="Pfam" id="PF05598">
    <property type="entry name" value="DUF772"/>
    <property type="match status" value="1"/>
</dbReference>